<dbReference type="EMBL" id="FMXE01000053">
    <property type="protein sequence ID" value="SDA96643.1"/>
    <property type="molecule type" value="Genomic_DNA"/>
</dbReference>
<dbReference type="STRING" id="279824.SAMN03080617_04263"/>
<keyword evidence="1" id="KW-0472">Membrane</keyword>
<dbReference type="Proteomes" id="UP000198756">
    <property type="component" value="Unassembled WGS sequence"/>
</dbReference>
<protein>
    <recommendedName>
        <fullName evidence="4">Solute:sodium symporter small subunit</fullName>
    </recommendedName>
</protein>
<feature type="transmembrane region" description="Helical" evidence="1">
    <location>
        <begin position="12"/>
        <end position="31"/>
    </location>
</feature>
<evidence type="ECO:0000313" key="2">
    <source>
        <dbReference type="EMBL" id="SDA96643.1"/>
    </source>
</evidence>
<dbReference type="AlphaFoldDB" id="A0A1G5ZQP3"/>
<evidence type="ECO:0000313" key="3">
    <source>
        <dbReference type="Proteomes" id="UP000198756"/>
    </source>
</evidence>
<keyword evidence="1" id="KW-1133">Transmembrane helix</keyword>
<name>A0A1G5ZQP3_9BACT</name>
<evidence type="ECO:0008006" key="4">
    <source>
        <dbReference type="Google" id="ProtNLM"/>
    </source>
</evidence>
<organism evidence="2 3">
    <name type="scientific">Algoriphagus alkaliphilus</name>
    <dbReference type="NCBI Taxonomy" id="279824"/>
    <lineage>
        <taxon>Bacteria</taxon>
        <taxon>Pseudomonadati</taxon>
        <taxon>Bacteroidota</taxon>
        <taxon>Cytophagia</taxon>
        <taxon>Cytophagales</taxon>
        <taxon>Cyclobacteriaceae</taxon>
        <taxon>Algoriphagus</taxon>
    </lineage>
</organism>
<reference evidence="3" key="1">
    <citation type="submission" date="2016-10" db="EMBL/GenBank/DDBJ databases">
        <authorList>
            <person name="Varghese N."/>
            <person name="Submissions S."/>
        </authorList>
    </citation>
    <scope>NUCLEOTIDE SEQUENCE [LARGE SCALE GENOMIC DNA]</scope>
    <source>
        <strain evidence="3">DSM 22703</strain>
    </source>
</reference>
<evidence type="ECO:0000256" key="1">
    <source>
        <dbReference type="SAM" id="Phobius"/>
    </source>
</evidence>
<keyword evidence="1" id="KW-0812">Transmembrane</keyword>
<keyword evidence="3" id="KW-1185">Reference proteome</keyword>
<feature type="transmembrane region" description="Helical" evidence="1">
    <location>
        <begin position="51"/>
        <end position="71"/>
    </location>
</feature>
<accession>A0A1G5ZQP3</accession>
<gene>
    <name evidence="2" type="ORF">SAMN03080617_04263</name>
</gene>
<proteinExistence type="predicted"/>
<sequence length="81" mass="9888">MMKNEKLTDKKLFLKSFWWFILLTSIGQVFLDGYTGLKEGFDWNFIYQPKSYSKLIFYIVCWTVGYCLWFWHPNLKAKNQE</sequence>